<dbReference type="FunFam" id="1.20.1740.10:FF:000041">
    <property type="entry name" value="Amino acid permease, putative"/>
    <property type="match status" value="1"/>
</dbReference>
<feature type="transmembrane region" description="Helical" evidence="9">
    <location>
        <begin position="392"/>
        <end position="417"/>
    </location>
</feature>
<keyword evidence="11" id="KW-1185">Reference proteome</keyword>
<dbReference type="InterPro" id="IPR002293">
    <property type="entry name" value="AA/rel_permease1"/>
</dbReference>
<dbReference type="PANTHER" id="PTHR45826">
    <property type="entry name" value="POLYAMINE TRANSPORTER PUT1"/>
    <property type="match status" value="1"/>
</dbReference>
<keyword evidence="6 9" id="KW-1133">Transmembrane helix</keyword>
<feature type="transmembrane region" description="Helical" evidence="9">
    <location>
        <begin position="423"/>
        <end position="442"/>
    </location>
</feature>
<name>A0A835K5E4_9ROSI</name>
<keyword evidence="4 9" id="KW-0812">Transmembrane</keyword>
<dbReference type="OrthoDB" id="5982228at2759"/>
<dbReference type="Proteomes" id="UP000657918">
    <property type="component" value="Chromosome 4"/>
</dbReference>
<evidence type="ECO:0000256" key="8">
    <source>
        <dbReference type="ARBA" id="ARBA00024041"/>
    </source>
</evidence>
<feature type="transmembrane region" description="Helical" evidence="9">
    <location>
        <begin position="52"/>
        <end position="71"/>
    </location>
</feature>
<proteinExistence type="inferred from homology"/>
<evidence type="ECO:0000313" key="11">
    <source>
        <dbReference type="Proteomes" id="UP000657918"/>
    </source>
</evidence>
<comment type="subcellular location">
    <subcellularLocation>
        <location evidence="1">Cell membrane</location>
        <topology evidence="1">Multi-pass membrane protein</topology>
    </subcellularLocation>
</comment>
<feature type="transmembrane region" description="Helical" evidence="9">
    <location>
        <begin position="360"/>
        <end position="380"/>
    </location>
</feature>
<feature type="transmembrane region" description="Helical" evidence="9">
    <location>
        <begin position="240"/>
        <end position="264"/>
    </location>
</feature>
<dbReference type="GO" id="GO:0015203">
    <property type="term" value="F:polyamine transmembrane transporter activity"/>
    <property type="evidence" value="ECO:0007669"/>
    <property type="project" value="UniProtKB-ARBA"/>
</dbReference>
<accession>A0A835K5E4</accession>
<reference evidence="10 11" key="1">
    <citation type="submission" date="2020-10" db="EMBL/GenBank/DDBJ databases">
        <title>Plant Genome Project.</title>
        <authorList>
            <person name="Zhang R.-G."/>
        </authorList>
    </citation>
    <scope>NUCLEOTIDE SEQUENCE [LARGE SCALE GENOMIC DNA]</scope>
    <source>
        <strain evidence="10">FAFU-HL-1</strain>
        <tissue evidence="10">Leaf</tissue>
    </source>
</reference>
<evidence type="ECO:0000256" key="3">
    <source>
        <dbReference type="ARBA" id="ARBA00022475"/>
    </source>
</evidence>
<keyword evidence="7 9" id="KW-0472">Membrane</keyword>
<keyword evidence="5" id="KW-0769">Symport</keyword>
<comment type="caution">
    <text evidence="10">The sequence shown here is derived from an EMBL/GenBank/DDBJ whole genome shotgun (WGS) entry which is preliminary data.</text>
</comment>
<dbReference type="EMBL" id="JADGMS010000004">
    <property type="protein sequence ID" value="KAF9684527.1"/>
    <property type="molecule type" value="Genomic_DNA"/>
</dbReference>
<gene>
    <name evidence="10" type="ORF">SADUNF_Sadunf04G0127300</name>
</gene>
<dbReference type="GO" id="GO:0005886">
    <property type="term" value="C:plasma membrane"/>
    <property type="evidence" value="ECO:0007669"/>
    <property type="project" value="UniProtKB-SubCell"/>
</dbReference>
<evidence type="ECO:0000256" key="9">
    <source>
        <dbReference type="SAM" id="Phobius"/>
    </source>
</evidence>
<dbReference type="AlphaFoldDB" id="A0A835K5E4"/>
<organism evidence="10 11">
    <name type="scientific">Salix dunnii</name>
    <dbReference type="NCBI Taxonomy" id="1413687"/>
    <lineage>
        <taxon>Eukaryota</taxon>
        <taxon>Viridiplantae</taxon>
        <taxon>Streptophyta</taxon>
        <taxon>Embryophyta</taxon>
        <taxon>Tracheophyta</taxon>
        <taxon>Spermatophyta</taxon>
        <taxon>Magnoliopsida</taxon>
        <taxon>eudicotyledons</taxon>
        <taxon>Gunneridae</taxon>
        <taxon>Pentapetalae</taxon>
        <taxon>rosids</taxon>
        <taxon>fabids</taxon>
        <taxon>Malpighiales</taxon>
        <taxon>Salicaceae</taxon>
        <taxon>Saliceae</taxon>
        <taxon>Salix</taxon>
    </lineage>
</organism>
<comment type="similarity">
    <text evidence="8">Belongs to the amino acid-polyamine-organocation (APC) superfamily. Polyamine:cation symporter (PHS) (TC 2.A.3.12) family.</text>
</comment>
<dbReference type="PANTHER" id="PTHR45826:SF4">
    <property type="entry name" value="NEUTRAL AMINO ACID TRANSPORTER"/>
    <property type="match status" value="1"/>
</dbReference>
<dbReference type="Pfam" id="PF13520">
    <property type="entry name" value="AA_permease_2"/>
    <property type="match status" value="1"/>
</dbReference>
<dbReference type="PIRSF" id="PIRSF006060">
    <property type="entry name" value="AA_transporter"/>
    <property type="match status" value="1"/>
</dbReference>
<feature type="transmembrane region" description="Helical" evidence="9">
    <location>
        <begin position="164"/>
        <end position="187"/>
    </location>
</feature>
<evidence type="ECO:0000256" key="2">
    <source>
        <dbReference type="ARBA" id="ARBA00022448"/>
    </source>
</evidence>
<evidence type="ECO:0000313" key="10">
    <source>
        <dbReference type="EMBL" id="KAF9684527.1"/>
    </source>
</evidence>
<evidence type="ECO:0000256" key="5">
    <source>
        <dbReference type="ARBA" id="ARBA00022847"/>
    </source>
</evidence>
<keyword evidence="3" id="KW-1003">Cell membrane</keyword>
<dbReference type="InterPro" id="IPR044566">
    <property type="entry name" value="RMV1-like"/>
</dbReference>
<dbReference type="GO" id="GO:0015293">
    <property type="term" value="F:symporter activity"/>
    <property type="evidence" value="ECO:0007669"/>
    <property type="project" value="UniProtKB-KW"/>
</dbReference>
<evidence type="ECO:0000256" key="7">
    <source>
        <dbReference type="ARBA" id="ARBA00023136"/>
    </source>
</evidence>
<evidence type="ECO:0000256" key="4">
    <source>
        <dbReference type="ARBA" id="ARBA00022692"/>
    </source>
</evidence>
<protein>
    <submittedName>
        <fullName evidence="10">Uncharacterized protein</fullName>
    </submittedName>
</protein>
<keyword evidence="2" id="KW-0813">Transport</keyword>
<evidence type="ECO:0000256" key="1">
    <source>
        <dbReference type="ARBA" id="ARBA00004651"/>
    </source>
</evidence>
<evidence type="ECO:0000256" key="6">
    <source>
        <dbReference type="ARBA" id="ARBA00022989"/>
    </source>
</evidence>
<dbReference type="Gene3D" id="1.20.1740.10">
    <property type="entry name" value="Amino acid/polyamine transporter I"/>
    <property type="match status" value="1"/>
</dbReference>
<feature type="transmembrane region" description="Helical" evidence="9">
    <location>
        <begin position="336"/>
        <end position="354"/>
    </location>
</feature>
<sequence length="462" mass="50887">MGEPTNAGYQTFGEASFPTLDKIQKVSVMPLVFLIFYEVSGGPFGVEDSVQAAGPLLALLGFLLFPLIWSIPEALITAEMGTMFPENGGYVVWVSSALGPYWGFQQGWMKWLSGVIDNALYPVLFLDYLKSAIPALEGGFPRIVAVLALTVALTYMNYRGLSIVGWVAILLGVFSLLPFVFMGLVAIPKLEPSRWFVVDFSNVDWGLYLNTLFWNLNYWDSISTLAGEVENPNKTLPKSLFYALILVVSAYFFPLLIGTGAVPLDQQMWSDGYFSEIAKLLGGVWLRSWIQVASALSNMGMFVAEMSSDSFQLLGMAERGMLPEIFGKRSRHGTPLTGILFSASGVILLSWLSFQEIVAAENFLYCFGMIMEFIAFVKLRMEYPAAPRPYKIPVGTVGAILICIPPTLLILVVLALASLKVMAISSVAVIIGLIMQPCLGYAEKKRWFRTKGTRAANGILWL</sequence>